<accession>A0A6M5YIP6</accession>
<evidence type="ECO:0000256" key="1">
    <source>
        <dbReference type="PROSITE-ProRule" id="PRU00325"/>
    </source>
</evidence>
<keyword evidence="1" id="KW-0863">Zinc-finger</keyword>
<organism evidence="3 4">
    <name type="scientific">Frigoriglobus tundricola</name>
    <dbReference type="NCBI Taxonomy" id="2774151"/>
    <lineage>
        <taxon>Bacteria</taxon>
        <taxon>Pseudomonadati</taxon>
        <taxon>Planctomycetota</taxon>
        <taxon>Planctomycetia</taxon>
        <taxon>Gemmatales</taxon>
        <taxon>Gemmataceae</taxon>
        <taxon>Frigoriglobus</taxon>
    </lineage>
</organism>
<keyword evidence="1" id="KW-0479">Metal-binding</keyword>
<feature type="domain" description="SWIM-type" evidence="2">
    <location>
        <begin position="108"/>
        <end position="142"/>
    </location>
</feature>
<dbReference type="KEGG" id="ftj:FTUN_1431"/>
<evidence type="ECO:0000259" key="2">
    <source>
        <dbReference type="PROSITE" id="PS50966"/>
    </source>
</evidence>
<keyword evidence="4" id="KW-1185">Reference proteome</keyword>
<gene>
    <name evidence="3" type="ORF">FTUN_1431</name>
</gene>
<dbReference type="AlphaFoldDB" id="A0A6M5YIP6"/>
<keyword evidence="1" id="KW-0862">Zinc</keyword>
<reference evidence="4" key="1">
    <citation type="submission" date="2020-05" db="EMBL/GenBank/DDBJ databases">
        <title>Frigoriglobus tundricola gen. nov., sp. nov., a psychrotolerant cellulolytic planctomycete of the family Gemmataceae with two divergent copies of 16S rRNA gene.</title>
        <authorList>
            <person name="Kulichevskaya I.S."/>
            <person name="Ivanova A.A."/>
            <person name="Naumoff D.G."/>
            <person name="Beletsky A.V."/>
            <person name="Rijpstra W.I.C."/>
            <person name="Sinninghe Damste J.S."/>
            <person name="Mardanov A.V."/>
            <person name="Ravin N.V."/>
            <person name="Dedysh S.N."/>
        </authorList>
    </citation>
    <scope>NUCLEOTIDE SEQUENCE [LARGE SCALE GENOMIC DNA]</scope>
    <source>
        <strain evidence="4">PL17</strain>
    </source>
</reference>
<evidence type="ECO:0000313" key="4">
    <source>
        <dbReference type="Proteomes" id="UP000503447"/>
    </source>
</evidence>
<dbReference type="InterPro" id="IPR007527">
    <property type="entry name" value="Znf_SWIM"/>
</dbReference>
<dbReference type="PROSITE" id="PS50966">
    <property type="entry name" value="ZF_SWIM"/>
    <property type="match status" value="1"/>
</dbReference>
<sequence>MHGSVGAVCVLCLWHRLSSLCFRAHRLESLCHKKSDSRNRIVNENCGMGTAKPKTRTVRIVRPPDADGVGVLCIETDGTCQFYTFLELRCEIGGRGFAVHRLGQGDLYHVRVGAPEDVSCECMGFLRWGHCKHVSALAALIRQGEV</sequence>
<dbReference type="Proteomes" id="UP000503447">
    <property type="component" value="Chromosome"/>
</dbReference>
<dbReference type="EMBL" id="CP053452">
    <property type="protein sequence ID" value="QJW93917.1"/>
    <property type="molecule type" value="Genomic_DNA"/>
</dbReference>
<evidence type="ECO:0000313" key="3">
    <source>
        <dbReference type="EMBL" id="QJW93917.1"/>
    </source>
</evidence>
<dbReference type="GO" id="GO:0008270">
    <property type="term" value="F:zinc ion binding"/>
    <property type="evidence" value="ECO:0007669"/>
    <property type="project" value="UniProtKB-KW"/>
</dbReference>
<proteinExistence type="predicted"/>
<name>A0A6M5YIP6_9BACT</name>
<protein>
    <recommendedName>
        <fullName evidence="2">SWIM-type domain-containing protein</fullName>
    </recommendedName>
</protein>